<name>A0A8R1TKA9_ONCVO</name>
<dbReference type="AlphaFoldDB" id="A0A8R1TKA9"/>
<accession>A0A8R1TKA9</accession>
<protein>
    <submittedName>
        <fullName evidence="1">Uncharacterized protein</fullName>
    </submittedName>
</protein>
<organism evidence="1 2">
    <name type="scientific">Onchocerca volvulus</name>
    <dbReference type="NCBI Taxonomy" id="6282"/>
    <lineage>
        <taxon>Eukaryota</taxon>
        <taxon>Metazoa</taxon>
        <taxon>Ecdysozoa</taxon>
        <taxon>Nematoda</taxon>
        <taxon>Chromadorea</taxon>
        <taxon>Rhabditida</taxon>
        <taxon>Spirurina</taxon>
        <taxon>Spiruromorpha</taxon>
        <taxon>Filarioidea</taxon>
        <taxon>Onchocercidae</taxon>
        <taxon>Onchocerca</taxon>
    </lineage>
</organism>
<dbReference type="EnsemblMetazoa" id="OVOC11201.1">
    <property type="protein sequence ID" value="OVOC11201.1"/>
    <property type="gene ID" value="WBGene00248010"/>
</dbReference>
<dbReference type="Proteomes" id="UP000024404">
    <property type="component" value="Unassembled WGS sequence"/>
</dbReference>
<sequence>MNHRSVGQLYIMYMQHLACRMPTEISQSRLVGRYTPSNLLNIAKGCSAQLLNAFMNAIIKDNEKHE</sequence>
<dbReference type="EMBL" id="CMVM020000350">
    <property type="status" value="NOT_ANNOTATED_CDS"/>
    <property type="molecule type" value="Genomic_DNA"/>
</dbReference>
<reference evidence="2" key="1">
    <citation type="submission" date="2013-10" db="EMBL/GenBank/DDBJ databases">
        <title>Genome sequencing of Onchocerca volvulus.</title>
        <authorList>
            <person name="Cotton J."/>
            <person name="Tsai J."/>
            <person name="Stanley E."/>
            <person name="Tracey A."/>
            <person name="Holroyd N."/>
            <person name="Lustigman S."/>
            <person name="Berriman M."/>
        </authorList>
    </citation>
    <scope>NUCLEOTIDE SEQUENCE</scope>
</reference>
<reference evidence="1" key="2">
    <citation type="submission" date="2022-06" db="UniProtKB">
        <authorList>
            <consortium name="EnsemblMetazoa"/>
        </authorList>
    </citation>
    <scope>IDENTIFICATION</scope>
</reference>
<proteinExistence type="predicted"/>
<evidence type="ECO:0000313" key="1">
    <source>
        <dbReference type="EnsemblMetazoa" id="OVOC11201.1"/>
    </source>
</evidence>
<evidence type="ECO:0000313" key="2">
    <source>
        <dbReference type="Proteomes" id="UP000024404"/>
    </source>
</evidence>
<keyword evidence="2" id="KW-1185">Reference proteome</keyword>